<dbReference type="PANTHER" id="PTHR35205">
    <property type="entry name" value="NB-ARC AND TPR DOMAIN PROTEIN"/>
    <property type="match status" value="1"/>
</dbReference>
<name>A0A7C8MS22_9PEZI</name>
<organism evidence="2 3">
    <name type="scientific">Xylaria multiplex</name>
    <dbReference type="NCBI Taxonomy" id="323545"/>
    <lineage>
        <taxon>Eukaryota</taxon>
        <taxon>Fungi</taxon>
        <taxon>Dikarya</taxon>
        <taxon>Ascomycota</taxon>
        <taxon>Pezizomycotina</taxon>
        <taxon>Sordariomycetes</taxon>
        <taxon>Xylariomycetidae</taxon>
        <taxon>Xylariales</taxon>
        <taxon>Xylariaceae</taxon>
        <taxon>Xylaria</taxon>
    </lineage>
</organism>
<dbReference type="InterPro" id="IPR011990">
    <property type="entry name" value="TPR-like_helical_dom_sf"/>
</dbReference>
<gene>
    <name evidence="2" type="ORF">GQX73_g1280</name>
</gene>
<reference evidence="2 3" key="1">
    <citation type="submission" date="2019-12" db="EMBL/GenBank/DDBJ databases">
        <title>Draft genome sequence of the ascomycete Xylaria multiplex DSM 110363.</title>
        <authorList>
            <person name="Buettner E."/>
            <person name="Kellner H."/>
        </authorList>
    </citation>
    <scope>NUCLEOTIDE SEQUENCE [LARGE SCALE GENOMIC DNA]</scope>
    <source>
        <strain evidence="2 3">DSM 110363</strain>
    </source>
</reference>
<protein>
    <recommendedName>
        <fullName evidence="1">DUF7779 domain-containing protein</fullName>
    </recommendedName>
</protein>
<proteinExistence type="predicted"/>
<dbReference type="AlphaFoldDB" id="A0A7C8MS22"/>
<dbReference type="Pfam" id="PF13424">
    <property type="entry name" value="TPR_12"/>
    <property type="match status" value="1"/>
</dbReference>
<dbReference type="InParanoid" id="A0A7C8MS22"/>
<dbReference type="Gene3D" id="3.40.50.300">
    <property type="entry name" value="P-loop containing nucleotide triphosphate hydrolases"/>
    <property type="match status" value="1"/>
</dbReference>
<dbReference type="EMBL" id="WUBL01000007">
    <property type="protein sequence ID" value="KAF2972232.1"/>
    <property type="molecule type" value="Genomic_DNA"/>
</dbReference>
<dbReference type="OrthoDB" id="6161812at2759"/>
<accession>A0A7C8MS22</accession>
<evidence type="ECO:0000313" key="2">
    <source>
        <dbReference type="EMBL" id="KAF2972232.1"/>
    </source>
</evidence>
<dbReference type="PANTHER" id="PTHR35205:SF1">
    <property type="entry name" value="ZU5 DOMAIN-CONTAINING PROTEIN"/>
    <property type="match status" value="1"/>
</dbReference>
<sequence>MVLAYEEAEVTAHAGSGAIGIYFPAILRPRNGAPGKSGQTSCVIHGIGGVGKTQVALEYTYRHREDYSYIFWVRAESSVELSTSFASFRRSIMPSFTVQDQLENVNLFVKNTLDDRWLLVFDNADAPDLDLSLFWPPSSHGEIIVTTQRRDFSHWAANDIPLDTFNEDDGARLILDIIDHSAITHSEKTVQAARSISTELGGLPLLISHIAGYIEDTKAPLDGILNDLQQSSGFKRIWAFDSTTSTNFQHRESMAKVWRLALDALKPEALQIIRIMAMLSPDGVYEDLLFGDWQDSELAFLSEQKRFEFNDIRRSLIDRHLVTVTTDIHGMKLSIHRVLKKHILQKIDDEGGAELSLVFKRAAAMVRCKFPKADELQTPNSTAWVECEQCLPHILSLLAIYRDWSPKVKPTFDFATLLADTATNYMWERGLTIDAIDILETGERVCNDLQQMEEIGGVYADICAIAGSVHETIGLSGRATALRVCEKGLKLRQEKIKILEEQGQTVTVHMILQLANAWNDVGVVKLSYGEFEAALACLLESQRLKQLHKAENDIPWHYGELYKNLAIVKLYQGDTVGAENDARRSCELCCSGRSERDASTQKARSILGIALMNVGKTDEAFELLKGVYRVRKEILGETNLHTRNSLYLVAELHRVKGEMDKAESSFRLALNQWEFSWSDESVARARYHLALVIKAMPHKLNAERELEAAELIRKARETRNKVASSYKDVLTPEEELESFDFMHALGHLSALARTSADLATFILLAADDAHLGGVIRPTRDFLLLGIVDVPDIAPTLSQGGAPQNPHRSSRTSSYLRLDPCFLRHLEDAERTVECIEGFDSNDGGPLNVIKGDTDYITKEA</sequence>
<evidence type="ECO:0000313" key="3">
    <source>
        <dbReference type="Proteomes" id="UP000481858"/>
    </source>
</evidence>
<dbReference type="SUPFAM" id="SSF48452">
    <property type="entry name" value="TPR-like"/>
    <property type="match status" value="1"/>
</dbReference>
<feature type="domain" description="DUF7779" evidence="1">
    <location>
        <begin position="261"/>
        <end position="350"/>
    </location>
</feature>
<dbReference type="GO" id="GO:0043531">
    <property type="term" value="F:ADP binding"/>
    <property type="evidence" value="ECO:0007669"/>
    <property type="project" value="InterPro"/>
</dbReference>
<dbReference type="SUPFAM" id="SSF52540">
    <property type="entry name" value="P-loop containing nucleoside triphosphate hydrolases"/>
    <property type="match status" value="1"/>
</dbReference>
<evidence type="ECO:0000259" key="1">
    <source>
        <dbReference type="Pfam" id="PF25000"/>
    </source>
</evidence>
<dbReference type="InterPro" id="IPR027417">
    <property type="entry name" value="P-loop_NTPase"/>
</dbReference>
<dbReference type="InterPro" id="IPR056681">
    <property type="entry name" value="DUF7779"/>
</dbReference>
<dbReference type="Gene3D" id="1.25.40.10">
    <property type="entry name" value="Tetratricopeptide repeat domain"/>
    <property type="match status" value="1"/>
</dbReference>
<comment type="caution">
    <text evidence="2">The sequence shown here is derived from an EMBL/GenBank/DDBJ whole genome shotgun (WGS) entry which is preliminary data.</text>
</comment>
<keyword evidence="3" id="KW-1185">Reference proteome</keyword>
<dbReference type="Proteomes" id="UP000481858">
    <property type="component" value="Unassembled WGS sequence"/>
</dbReference>
<dbReference type="Pfam" id="PF25000">
    <property type="entry name" value="DUF7779"/>
    <property type="match status" value="1"/>
</dbReference>